<dbReference type="Pfam" id="PF00392">
    <property type="entry name" value="GntR"/>
    <property type="match status" value="1"/>
</dbReference>
<dbReference type="InterPro" id="IPR036390">
    <property type="entry name" value="WH_DNA-bd_sf"/>
</dbReference>
<dbReference type="InterPro" id="IPR028978">
    <property type="entry name" value="Chorismate_lyase_/UTRA_dom_sf"/>
</dbReference>
<evidence type="ECO:0000313" key="5">
    <source>
        <dbReference type="EMBL" id="HER96431.1"/>
    </source>
</evidence>
<accession>A0A7V2B186</accession>
<proteinExistence type="predicted"/>
<dbReference type="EMBL" id="DSGB01000005">
    <property type="protein sequence ID" value="HER96431.1"/>
    <property type="molecule type" value="Genomic_DNA"/>
</dbReference>
<sequence length="277" mass="32071">MLRPGRPRHEQLSDWLREQIEKGRYKPDDRLPSEHELSERFGVSRITVRRALQTLEHEGLIYRRQGLGSFVQNPKIHQGLVRLTDFAEDMARAGLQARSEILHFAPEPASAEIAAQLEIPVGQLVVRLDRRRLGNEEPIAFDRTWMSPFYAQFLEGRKLEQETIYGILESLDIPVVRGRYRIEAVNADAEVARYLEVMPATALLRIDRVSYTVGGKVVYYQQRFYRSDRVAYELVLERDSRRRIPTTEGMPLREFEPVFRKGQTARADPSAASNSRH</sequence>
<dbReference type="AlphaFoldDB" id="A0A7V2B186"/>
<dbReference type="SMART" id="SM00866">
    <property type="entry name" value="UTRA"/>
    <property type="match status" value="1"/>
</dbReference>
<dbReference type="InterPro" id="IPR011663">
    <property type="entry name" value="UTRA"/>
</dbReference>
<dbReference type="Gene3D" id="1.10.10.10">
    <property type="entry name" value="Winged helix-like DNA-binding domain superfamily/Winged helix DNA-binding domain"/>
    <property type="match status" value="1"/>
</dbReference>
<keyword evidence="3" id="KW-0804">Transcription</keyword>
<dbReference type="InterPro" id="IPR050679">
    <property type="entry name" value="Bact_HTH_transcr_reg"/>
</dbReference>
<comment type="caution">
    <text evidence="5">The sequence shown here is derived from an EMBL/GenBank/DDBJ whole genome shotgun (WGS) entry which is preliminary data.</text>
</comment>
<dbReference type="GO" id="GO:0045892">
    <property type="term" value="P:negative regulation of DNA-templated transcription"/>
    <property type="evidence" value="ECO:0007669"/>
    <property type="project" value="TreeGrafter"/>
</dbReference>
<dbReference type="SUPFAM" id="SSF64288">
    <property type="entry name" value="Chorismate lyase-like"/>
    <property type="match status" value="1"/>
</dbReference>
<dbReference type="Pfam" id="PF07702">
    <property type="entry name" value="UTRA"/>
    <property type="match status" value="1"/>
</dbReference>
<reference evidence="5" key="1">
    <citation type="journal article" date="2020" name="mSystems">
        <title>Genome- and Community-Level Interaction Insights into Carbon Utilization and Element Cycling Functions of Hydrothermarchaeota in Hydrothermal Sediment.</title>
        <authorList>
            <person name="Zhou Z."/>
            <person name="Liu Y."/>
            <person name="Xu W."/>
            <person name="Pan J."/>
            <person name="Luo Z.H."/>
            <person name="Li M."/>
        </authorList>
    </citation>
    <scope>NUCLEOTIDE SEQUENCE [LARGE SCALE GENOMIC DNA]</scope>
    <source>
        <strain evidence="5">SpSt-143</strain>
    </source>
</reference>
<name>A0A7V2B186_RHOMR</name>
<evidence type="ECO:0000256" key="2">
    <source>
        <dbReference type="ARBA" id="ARBA00023125"/>
    </source>
</evidence>
<dbReference type="SMART" id="SM00345">
    <property type="entry name" value="HTH_GNTR"/>
    <property type="match status" value="1"/>
</dbReference>
<dbReference type="GO" id="GO:0003677">
    <property type="term" value="F:DNA binding"/>
    <property type="evidence" value="ECO:0007669"/>
    <property type="project" value="UniProtKB-KW"/>
</dbReference>
<keyword evidence="1" id="KW-0805">Transcription regulation</keyword>
<organism evidence="5">
    <name type="scientific">Rhodothermus marinus</name>
    <name type="common">Rhodothermus obamensis</name>
    <dbReference type="NCBI Taxonomy" id="29549"/>
    <lineage>
        <taxon>Bacteria</taxon>
        <taxon>Pseudomonadati</taxon>
        <taxon>Rhodothermota</taxon>
        <taxon>Rhodothermia</taxon>
        <taxon>Rhodothermales</taxon>
        <taxon>Rhodothermaceae</taxon>
        <taxon>Rhodothermus</taxon>
    </lineage>
</organism>
<keyword evidence="2" id="KW-0238">DNA-binding</keyword>
<evidence type="ECO:0000259" key="4">
    <source>
        <dbReference type="PROSITE" id="PS50949"/>
    </source>
</evidence>
<dbReference type="PANTHER" id="PTHR44846:SF1">
    <property type="entry name" value="MANNOSYL-D-GLYCERATE TRANSPORT_METABOLISM SYSTEM REPRESSOR MNGR-RELATED"/>
    <property type="match status" value="1"/>
</dbReference>
<dbReference type="FunFam" id="1.10.10.10:FF:000079">
    <property type="entry name" value="GntR family transcriptional regulator"/>
    <property type="match status" value="1"/>
</dbReference>
<dbReference type="GO" id="GO:0003700">
    <property type="term" value="F:DNA-binding transcription factor activity"/>
    <property type="evidence" value="ECO:0007669"/>
    <property type="project" value="InterPro"/>
</dbReference>
<dbReference type="InterPro" id="IPR000524">
    <property type="entry name" value="Tscrpt_reg_HTH_GntR"/>
</dbReference>
<dbReference type="SUPFAM" id="SSF46785">
    <property type="entry name" value="Winged helix' DNA-binding domain"/>
    <property type="match status" value="1"/>
</dbReference>
<dbReference type="PRINTS" id="PR00035">
    <property type="entry name" value="HTHGNTR"/>
</dbReference>
<protein>
    <submittedName>
        <fullName evidence="5">GntR family transcriptional regulator</fullName>
    </submittedName>
</protein>
<dbReference type="CDD" id="cd07377">
    <property type="entry name" value="WHTH_GntR"/>
    <property type="match status" value="1"/>
</dbReference>
<dbReference type="InterPro" id="IPR036388">
    <property type="entry name" value="WH-like_DNA-bd_sf"/>
</dbReference>
<dbReference type="Gene3D" id="3.40.1410.10">
    <property type="entry name" value="Chorismate lyase-like"/>
    <property type="match status" value="1"/>
</dbReference>
<gene>
    <name evidence="5" type="ORF">ENO59_07930</name>
</gene>
<dbReference type="PANTHER" id="PTHR44846">
    <property type="entry name" value="MANNOSYL-D-GLYCERATE TRANSPORT/METABOLISM SYSTEM REPRESSOR MNGR-RELATED"/>
    <property type="match status" value="1"/>
</dbReference>
<feature type="domain" description="HTH gntR-type" evidence="4">
    <location>
        <begin position="6"/>
        <end position="74"/>
    </location>
</feature>
<evidence type="ECO:0000256" key="3">
    <source>
        <dbReference type="ARBA" id="ARBA00023163"/>
    </source>
</evidence>
<evidence type="ECO:0000256" key="1">
    <source>
        <dbReference type="ARBA" id="ARBA00023015"/>
    </source>
</evidence>
<dbReference type="PROSITE" id="PS50949">
    <property type="entry name" value="HTH_GNTR"/>
    <property type="match status" value="1"/>
</dbReference>